<dbReference type="PANTHER" id="PTHR13980:SF15">
    <property type="entry name" value="FACT COMPLEX SUBUNIT SPT16"/>
    <property type="match status" value="1"/>
</dbReference>
<dbReference type="InterPro" id="IPR029149">
    <property type="entry name" value="Creatin/AminoP/Spt16_N"/>
</dbReference>
<evidence type="ECO:0000259" key="14">
    <source>
        <dbReference type="SMART" id="SM01287"/>
    </source>
</evidence>
<dbReference type="Pfam" id="PF14826">
    <property type="entry name" value="FACT-Spt16_Nlob"/>
    <property type="match status" value="1"/>
</dbReference>
<evidence type="ECO:0000259" key="12">
    <source>
        <dbReference type="SMART" id="SM01285"/>
    </source>
</evidence>
<name>A0AAW1RHS0_9CHLO</name>
<gene>
    <name evidence="15" type="ORF">WJX74_006152</name>
</gene>
<dbReference type="Gene3D" id="3.40.350.10">
    <property type="entry name" value="Creatinase/prolidase N-terminal domain"/>
    <property type="match status" value="1"/>
</dbReference>
<comment type="subunit">
    <text evidence="10">Component of the FACT complex.</text>
</comment>
<evidence type="ECO:0000313" key="16">
    <source>
        <dbReference type="Proteomes" id="UP001438707"/>
    </source>
</evidence>
<dbReference type="Gene3D" id="2.30.29.150">
    <property type="match status" value="1"/>
</dbReference>
<evidence type="ECO:0000256" key="1">
    <source>
        <dbReference type="ARBA" id="ARBA00010779"/>
    </source>
</evidence>
<dbReference type="SUPFAM" id="SSF55920">
    <property type="entry name" value="Creatinase/aminopeptidase"/>
    <property type="match status" value="1"/>
</dbReference>
<proteinExistence type="inferred from homology"/>
<dbReference type="AlphaFoldDB" id="A0AAW1RHS0"/>
<feature type="domain" description="FACT complex subunit SPT16 middle" evidence="13">
    <location>
        <begin position="536"/>
        <end position="682"/>
    </location>
</feature>
<comment type="similarity">
    <text evidence="1 10">Belongs to the peptidase M24 family. SPT16 subfamily.</text>
</comment>
<protein>
    <recommendedName>
        <fullName evidence="10">FACT complex subunit</fullName>
    </recommendedName>
</protein>
<dbReference type="Gene3D" id="3.90.230.10">
    <property type="entry name" value="Creatinase/methionine aminopeptidase superfamily"/>
    <property type="match status" value="1"/>
</dbReference>
<evidence type="ECO:0000256" key="7">
    <source>
        <dbReference type="ARBA" id="ARBA00023163"/>
    </source>
</evidence>
<dbReference type="InterPro" id="IPR013719">
    <property type="entry name" value="RTT106/SPT16-like_middle_dom"/>
</dbReference>
<dbReference type="PANTHER" id="PTHR13980">
    <property type="entry name" value="CDC68 RELATED"/>
    <property type="match status" value="1"/>
</dbReference>
<organism evidence="15 16">
    <name type="scientific">Apatococcus lobatus</name>
    <dbReference type="NCBI Taxonomy" id="904363"/>
    <lineage>
        <taxon>Eukaryota</taxon>
        <taxon>Viridiplantae</taxon>
        <taxon>Chlorophyta</taxon>
        <taxon>core chlorophytes</taxon>
        <taxon>Trebouxiophyceae</taxon>
        <taxon>Chlorellales</taxon>
        <taxon>Chlorellaceae</taxon>
        <taxon>Apatococcus</taxon>
    </lineage>
</organism>
<evidence type="ECO:0000256" key="4">
    <source>
        <dbReference type="ARBA" id="ARBA00022763"/>
    </source>
</evidence>
<keyword evidence="5 10" id="KW-0805">Transcription regulation</keyword>
<feature type="region of interest" description="Disordered" evidence="11">
    <location>
        <begin position="441"/>
        <end position="519"/>
    </location>
</feature>
<reference evidence="15 16" key="1">
    <citation type="journal article" date="2024" name="Nat. Commun.">
        <title>Phylogenomics reveals the evolutionary origins of lichenization in chlorophyte algae.</title>
        <authorList>
            <person name="Puginier C."/>
            <person name="Libourel C."/>
            <person name="Otte J."/>
            <person name="Skaloud P."/>
            <person name="Haon M."/>
            <person name="Grisel S."/>
            <person name="Petersen M."/>
            <person name="Berrin J.G."/>
            <person name="Delaux P.M."/>
            <person name="Dal Grande F."/>
            <person name="Keller J."/>
        </authorList>
    </citation>
    <scope>NUCLEOTIDE SEQUENCE [LARGE SCALE GENOMIC DNA]</scope>
    <source>
        <strain evidence="15 16">SAG 2145</strain>
    </source>
</reference>
<evidence type="ECO:0000256" key="5">
    <source>
        <dbReference type="ARBA" id="ARBA00023015"/>
    </source>
</evidence>
<dbReference type="FunFam" id="2.30.29.150:FF:000004">
    <property type="entry name" value="FACT complex subunit SPT16"/>
    <property type="match status" value="1"/>
</dbReference>
<dbReference type="InterPro" id="IPR036005">
    <property type="entry name" value="Creatinase/aminopeptidase-like"/>
</dbReference>
<dbReference type="SMART" id="SM01287">
    <property type="entry name" value="Rtt106"/>
    <property type="match status" value="1"/>
</dbReference>
<comment type="function">
    <text evidence="10">Component of the FACT complex, a general chromatin factor that acts to reorganize nucleosomes. The FACT complex is involved in multiple processes that require DNA as a template such as mRNA elongation, DNA replication and DNA repair. During transcription elongation the FACT complex acts as a histone chaperone that both destabilizes and restores nucleosomal structure. It facilitates the passage of RNA polymerase II and transcription by promoting the dissociation of one histone H2A-H2B dimer from the nucleosome, then subsequently promotes the reestablishment of the nucleosome following the passage of RNA polymerase II.</text>
</comment>
<keyword evidence="6" id="KW-0175">Coiled coil</keyword>
<dbReference type="SMART" id="SM01285">
    <property type="entry name" value="FACT-Spt16_Nlob"/>
    <property type="match status" value="1"/>
</dbReference>
<evidence type="ECO:0000256" key="8">
    <source>
        <dbReference type="ARBA" id="ARBA00023204"/>
    </source>
</evidence>
<accession>A0AAW1RHS0</accession>
<keyword evidence="2 10" id="KW-0158">Chromosome</keyword>
<dbReference type="InterPro" id="IPR029148">
    <property type="entry name" value="FACT-SPT16_Nlobe"/>
</dbReference>
<dbReference type="GO" id="GO:0006281">
    <property type="term" value="P:DNA repair"/>
    <property type="evidence" value="ECO:0007669"/>
    <property type="project" value="UniProtKB-UniRule"/>
</dbReference>
<feature type="compositionally biased region" description="Basic and acidic residues" evidence="11">
    <location>
        <begin position="998"/>
        <end position="1009"/>
    </location>
</feature>
<feature type="domain" description="FACT complex subunit SPT16 N-terminal lobe" evidence="12">
    <location>
        <begin position="8"/>
        <end position="169"/>
    </location>
</feature>
<dbReference type="Proteomes" id="UP001438707">
    <property type="component" value="Unassembled WGS sequence"/>
</dbReference>
<feature type="compositionally biased region" description="Basic and acidic residues" evidence="11">
    <location>
        <begin position="459"/>
        <end position="517"/>
    </location>
</feature>
<dbReference type="FunFam" id="3.90.230.10:FF:000005">
    <property type="entry name" value="FACT complex subunit spt16"/>
    <property type="match status" value="1"/>
</dbReference>
<comment type="caution">
    <text evidence="15">The sequence shown here is derived from an EMBL/GenBank/DDBJ whole genome shotgun (WGS) entry which is preliminary data.</text>
</comment>
<dbReference type="InterPro" id="IPR040258">
    <property type="entry name" value="Spt16"/>
</dbReference>
<feature type="region of interest" description="Disordered" evidence="11">
    <location>
        <begin position="920"/>
        <end position="1033"/>
    </location>
</feature>
<comment type="subcellular location">
    <subcellularLocation>
        <location evidence="10">Nucleus</location>
    </subcellularLocation>
    <subcellularLocation>
        <location evidence="10">Chromosome</location>
    </subcellularLocation>
</comment>
<feature type="domain" description="Histone chaperone RTT106/FACT complex subunit SPT16-like middle" evidence="14">
    <location>
        <begin position="806"/>
        <end position="896"/>
    </location>
</feature>
<keyword evidence="3 10" id="KW-0235">DNA replication</keyword>
<dbReference type="GO" id="GO:0006260">
    <property type="term" value="P:DNA replication"/>
    <property type="evidence" value="ECO:0007669"/>
    <property type="project" value="UniProtKB-KW"/>
</dbReference>
<dbReference type="InterPro" id="IPR011993">
    <property type="entry name" value="PH-like_dom_sf"/>
</dbReference>
<dbReference type="InterPro" id="IPR013953">
    <property type="entry name" value="FACT_SPT16_M"/>
</dbReference>
<dbReference type="InterPro" id="IPR048969">
    <property type="entry name" value="FACT_SPT16_C"/>
</dbReference>
<keyword evidence="8 10" id="KW-0234">DNA repair</keyword>
<dbReference type="Pfam" id="PF00557">
    <property type="entry name" value="Peptidase_M24"/>
    <property type="match status" value="1"/>
</dbReference>
<evidence type="ECO:0000259" key="13">
    <source>
        <dbReference type="SMART" id="SM01286"/>
    </source>
</evidence>
<dbReference type="InterPro" id="IPR056595">
    <property type="entry name" value="Fact-SPT16_PH"/>
</dbReference>
<evidence type="ECO:0000256" key="2">
    <source>
        <dbReference type="ARBA" id="ARBA00022454"/>
    </source>
</evidence>
<sequence>MADGKVEFDEALFCRRLEKFYEAWQGNPDLWQGATALIVLAGGTSDELRYLKSGALQLWLFAYELPDTVFGFTQDALHVLTSAKKVKYLEPLAKAAEDQAGVKMHFLIKPKGEDGQAQAKELLQALQPEDTPAPIGYMPKDSHQGAFAEMFLQVQSSANLNLVDFSGGVSNLLGCKDSEEIKKVKKAAFLAASALQKYAVPQFESIIDEEVQTKHSKLSAKIEEAITQPEKVLQLRLRPENCDIAYPPIVQSGGEYSLKLSAQPFATPLKYDVILCGIGARYSMYCANVARTVLVDPSKQQEEEYKALLAAHDAAIAALVEGAPLAAPVDAAVQALKDKGQEQLIEKLPKTLGFGMGLEFRDSSLLINSKSQNTVKAGMIFNVSLGAQDLKRSDPNEGQAEIYALQIADTIIVQPGGAAPEVVTSLASKGWADVAYYFKDEEDSKPEAPPTPKANGVSKETKLRSKDDNFRAQDEQRQRQRENQEDLLTRVNEETRRMLQRKKGDADEGDGPGRKVSDTCAYRSVSDMPAPRDLAIQVDQRTESVLLPIYGIMVPFHILTIKNATNNQDGDHAYIRINFNFGTSYEPTAKFPNALFLKELSFRSSDPKRASKVVQEIKMLRGSITQREKEKAERATLVQQERLIRSGGRVMSLPDVWIRPTLISKGRKMTGSLEAHQNGFRYSSPKGETLDVMYRNIKHAFFQPADKELLTLVHFRLRNPIMVGKKKTDDVQFYTEVGEAVQTLDGGRRSMYDPDEIEEEQRERDVRNKINKQFQRYVKYVTAEIWEKHFSALGLEFEVPYRSLGFMGVPHKSTSFVMPTVNCLVELVDQPSTVITMADVGIVNLERVGFSLRNFDMTFVYKDLTRDVMRIDAIPSSSLDTLKEWLSSVNLKFYESKINLNWKPILKNIIEDPDAFFENGGWSFLDQEGGSDDEDAEEEDEADPEFQGSEEESEESEDESSSEDESVVDSDEAEAEDDEDFSGEESEEGKDWEELEEEAKQADKVKQSDSDDETDRKRKRKGGSAAATQKRRR</sequence>
<dbReference type="SMART" id="SM01286">
    <property type="entry name" value="SPT16"/>
    <property type="match status" value="1"/>
</dbReference>
<dbReference type="GO" id="GO:0006368">
    <property type="term" value="P:transcription elongation by RNA polymerase II"/>
    <property type="evidence" value="ECO:0007669"/>
    <property type="project" value="TreeGrafter"/>
</dbReference>
<dbReference type="FunFam" id="2.30.29.30:FF:000017">
    <property type="entry name" value="FACT complex subunit SPT16"/>
    <property type="match status" value="1"/>
</dbReference>
<feature type="compositionally biased region" description="Acidic residues" evidence="11">
    <location>
        <begin position="929"/>
        <end position="997"/>
    </location>
</feature>
<dbReference type="Pfam" id="PF08644">
    <property type="entry name" value="SPT16"/>
    <property type="match status" value="1"/>
</dbReference>
<dbReference type="Gene3D" id="2.30.29.30">
    <property type="entry name" value="Pleckstrin-homology domain (PH domain)/Phosphotyrosine-binding domain (PTB)"/>
    <property type="match status" value="1"/>
</dbReference>
<keyword evidence="16" id="KW-1185">Reference proteome</keyword>
<dbReference type="InterPro" id="IPR000994">
    <property type="entry name" value="Pept_M24"/>
</dbReference>
<dbReference type="Pfam" id="PF08512">
    <property type="entry name" value="Rttp106-like_middle"/>
    <property type="match status" value="1"/>
</dbReference>
<keyword evidence="9 10" id="KW-0539">Nucleus</keyword>
<dbReference type="Gene3D" id="2.30.29.210">
    <property type="entry name" value="FACT complex subunit Spt16p/Cdc68p"/>
    <property type="match status" value="1"/>
</dbReference>
<dbReference type="Pfam" id="PF24824">
    <property type="entry name" value="PH_SPT16"/>
    <property type="match status" value="1"/>
</dbReference>
<dbReference type="EMBL" id="JALJOS010000011">
    <property type="protein sequence ID" value="KAK9833061.1"/>
    <property type="molecule type" value="Genomic_DNA"/>
</dbReference>
<evidence type="ECO:0000313" key="15">
    <source>
        <dbReference type="EMBL" id="KAK9833061.1"/>
    </source>
</evidence>
<dbReference type="Pfam" id="PF21091">
    <property type="entry name" value="SPT16_C"/>
    <property type="match status" value="1"/>
</dbReference>
<dbReference type="GO" id="GO:0035101">
    <property type="term" value="C:FACT complex"/>
    <property type="evidence" value="ECO:0007669"/>
    <property type="project" value="UniProtKB-UniRule"/>
</dbReference>
<evidence type="ECO:0000256" key="9">
    <source>
        <dbReference type="ARBA" id="ARBA00023242"/>
    </source>
</evidence>
<keyword evidence="7 10" id="KW-0804">Transcription</keyword>
<evidence type="ECO:0000256" key="10">
    <source>
        <dbReference type="RuleBase" id="RU367052"/>
    </source>
</evidence>
<evidence type="ECO:0000256" key="6">
    <source>
        <dbReference type="ARBA" id="ARBA00023054"/>
    </source>
</evidence>
<keyword evidence="4 10" id="KW-0227">DNA damage</keyword>
<evidence type="ECO:0000256" key="3">
    <source>
        <dbReference type="ARBA" id="ARBA00022705"/>
    </source>
</evidence>
<evidence type="ECO:0000256" key="11">
    <source>
        <dbReference type="SAM" id="MobiDB-lite"/>
    </source>
</evidence>
<dbReference type="GO" id="GO:0031491">
    <property type="term" value="F:nucleosome binding"/>
    <property type="evidence" value="ECO:0007669"/>
    <property type="project" value="TreeGrafter"/>
</dbReference>